<comment type="caution">
    <text evidence="1">The sequence shown here is derived from an EMBL/GenBank/DDBJ whole genome shotgun (WGS) entry which is preliminary data.</text>
</comment>
<dbReference type="RefSeq" id="WP_126659341.1">
    <property type="nucleotide sequence ID" value="NZ_RYYR01000014.1"/>
</dbReference>
<organism evidence="1 2">
    <name type="scientific">Lysinibacillus antri</name>
    <dbReference type="NCBI Taxonomy" id="2498145"/>
    <lineage>
        <taxon>Bacteria</taxon>
        <taxon>Bacillati</taxon>
        <taxon>Bacillota</taxon>
        <taxon>Bacilli</taxon>
        <taxon>Bacillales</taxon>
        <taxon>Bacillaceae</taxon>
        <taxon>Lysinibacillus</taxon>
    </lineage>
</organism>
<evidence type="ECO:0000313" key="2">
    <source>
        <dbReference type="Proteomes" id="UP000287910"/>
    </source>
</evidence>
<gene>
    <name evidence="1" type="ORF">EK386_11640</name>
</gene>
<keyword evidence="2" id="KW-1185">Reference proteome</keyword>
<sequence length="134" mass="15221">MPIKSISERLRTFETEGEVFYFDEHMVKDNFLIAKIQDRLSNIKTLRLYFKTIGDAGYFEIAVINSFSDDAINQIISNIYALYQVKGKGAFLECLYEEAGSFCTTVDLSNIQEAKRFREAIATKIANVSSHLAS</sequence>
<dbReference type="AlphaFoldDB" id="A0A3S0P3P2"/>
<reference evidence="1 2" key="1">
    <citation type="submission" date="2018-12" db="EMBL/GenBank/DDBJ databases">
        <title>Lysinibacillus antri sp. nov., isolated from a cave soil.</title>
        <authorList>
            <person name="Narsing Rao M.P."/>
            <person name="Zhang H."/>
            <person name="Dong Z.-Y."/>
            <person name="Niu X.-K."/>
            <person name="Zhang K."/>
            <person name="Fang B.-Z."/>
            <person name="Kang Y.-Q."/>
            <person name="Xiao M."/>
            <person name="Li W.-J."/>
        </authorList>
    </citation>
    <scope>NUCLEOTIDE SEQUENCE [LARGE SCALE GENOMIC DNA]</scope>
    <source>
        <strain evidence="1 2">SYSU K30002</strain>
    </source>
</reference>
<protein>
    <submittedName>
        <fullName evidence="1">Uncharacterized protein</fullName>
    </submittedName>
</protein>
<name>A0A3S0P3P2_9BACI</name>
<evidence type="ECO:0000313" key="1">
    <source>
        <dbReference type="EMBL" id="RUL51759.1"/>
    </source>
</evidence>
<accession>A0A3S0P3P2</accession>
<dbReference type="Proteomes" id="UP000287910">
    <property type="component" value="Unassembled WGS sequence"/>
</dbReference>
<proteinExistence type="predicted"/>
<dbReference type="EMBL" id="RYYR01000014">
    <property type="protein sequence ID" value="RUL51759.1"/>
    <property type="molecule type" value="Genomic_DNA"/>
</dbReference>